<proteinExistence type="predicted"/>
<dbReference type="Proteomes" id="UP001589575">
    <property type="component" value="Unassembled WGS sequence"/>
</dbReference>
<organism evidence="1 2">
    <name type="scientific">Citricoccus parietis</name>
    <dbReference type="NCBI Taxonomy" id="592307"/>
    <lineage>
        <taxon>Bacteria</taxon>
        <taxon>Bacillati</taxon>
        <taxon>Actinomycetota</taxon>
        <taxon>Actinomycetes</taxon>
        <taxon>Micrococcales</taxon>
        <taxon>Micrococcaceae</taxon>
        <taxon>Citricoccus</taxon>
    </lineage>
</organism>
<reference evidence="1 2" key="1">
    <citation type="submission" date="2024-09" db="EMBL/GenBank/DDBJ databases">
        <authorList>
            <person name="Sun Q."/>
            <person name="Mori K."/>
        </authorList>
    </citation>
    <scope>NUCLEOTIDE SEQUENCE [LARGE SCALE GENOMIC DNA]</scope>
    <source>
        <strain evidence="1 2">CCM 7609</strain>
    </source>
</reference>
<accession>A0ABV5G4U5</accession>
<name>A0ABV5G4U5_9MICC</name>
<evidence type="ECO:0000313" key="2">
    <source>
        <dbReference type="Proteomes" id="UP001589575"/>
    </source>
</evidence>
<comment type="caution">
    <text evidence="1">The sequence shown here is derived from an EMBL/GenBank/DDBJ whole genome shotgun (WGS) entry which is preliminary data.</text>
</comment>
<protein>
    <submittedName>
        <fullName evidence="1">Uncharacterized protein</fullName>
    </submittedName>
</protein>
<keyword evidence="2" id="KW-1185">Reference proteome</keyword>
<sequence length="83" mass="9408">MLAEPNAGARRATLIGRYRENTSAALEALIGVEFVAQELGRGTLRRLAHRHRAAWLADLHSRETAVLDYSTDIVRRRMRQAPR</sequence>
<dbReference type="EMBL" id="JBHMFI010000001">
    <property type="protein sequence ID" value="MFB9073961.1"/>
    <property type="molecule type" value="Genomic_DNA"/>
</dbReference>
<gene>
    <name evidence="1" type="ORF">ACFFX0_23310</name>
</gene>
<evidence type="ECO:0000313" key="1">
    <source>
        <dbReference type="EMBL" id="MFB9073961.1"/>
    </source>
</evidence>